<evidence type="ECO:0000256" key="3">
    <source>
        <dbReference type="PROSITE-ProRule" id="PRU00043"/>
    </source>
</evidence>
<dbReference type="PRINTS" id="PR00205">
    <property type="entry name" value="CADHERIN"/>
</dbReference>
<dbReference type="PANTHER" id="PTHR24026">
    <property type="entry name" value="FAT ATYPICAL CADHERIN-RELATED"/>
    <property type="match status" value="1"/>
</dbReference>
<dbReference type="AlphaFoldDB" id="A0A8S9YPQ9"/>
<feature type="domain" description="Cadherin" evidence="4">
    <location>
        <begin position="128"/>
        <end position="237"/>
    </location>
</feature>
<dbReference type="GO" id="GO:0005509">
    <property type="term" value="F:calcium ion binding"/>
    <property type="evidence" value="ECO:0007669"/>
    <property type="project" value="UniProtKB-UniRule"/>
</dbReference>
<evidence type="ECO:0000313" key="5">
    <source>
        <dbReference type="EMBL" id="KAF7234692.1"/>
    </source>
</evidence>
<keyword evidence="2" id="KW-0472">Membrane</keyword>
<evidence type="ECO:0000259" key="4">
    <source>
        <dbReference type="PROSITE" id="PS50268"/>
    </source>
</evidence>
<keyword evidence="1" id="KW-0812">Transmembrane</keyword>
<dbReference type="InterPro" id="IPR015919">
    <property type="entry name" value="Cadherin-like_sf"/>
</dbReference>
<dbReference type="SMART" id="SM00112">
    <property type="entry name" value="CA"/>
    <property type="match status" value="2"/>
</dbReference>
<evidence type="ECO:0000256" key="2">
    <source>
        <dbReference type="ARBA" id="ARBA00022989"/>
    </source>
</evidence>
<dbReference type="EMBL" id="JTDE01008905">
    <property type="protein sequence ID" value="KAF7234692.1"/>
    <property type="molecule type" value="Genomic_DNA"/>
</dbReference>
<feature type="domain" description="Cadherin" evidence="4">
    <location>
        <begin position="10"/>
        <end position="127"/>
    </location>
</feature>
<dbReference type="CDD" id="cd11304">
    <property type="entry name" value="Cadherin_repeat"/>
    <property type="match status" value="2"/>
</dbReference>
<keyword evidence="3" id="KW-0106">Calcium</keyword>
<evidence type="ECO:0000313" key="6">
    <source>
        <dbReference type="Proteomes" id="UP000822476"/>
    </source>
</evidence>
<comment type="caution">
    <text evidence="5">The sequence shown here is derived from an EMBL/GenBank/DDBJ whole genome shotgun (WGS) entry which is preliminary data.</text>
</comment>
<evidence type="ECO:0000256" key="1">
    <source>
        <dbReference type="ARBA" id="ARBA00022692"/>
    </source>
</evidence>
<dbReference type="Gene3D" id="2.60.40.60">
    <property type="entry name" value="Cadherins"/>
    <property type="match status" value="3"/>
</dbReference>
<dbReference type="InterPro" id="IPR002126">
    <property type="entry name" value="Cadherin-like_dom"/>
</dbReference>
<keyword evidence="2" id="KW-1133">Transmembrane helix</keyword>
<dbReference type="PROSITE" id="PS50268">
    <property type="entry name" value="CADHERIN_2"/>
    <property type="match status" value="2"/>
</dbReference>
<keyword evidence="6" id="KW-1185">Reference proteome</keyword>
<proteinExistence type="predicted"/>
<dbReference type="OrthoDB" id="6252479at2759"/>
<dbReference type="SUPFAM" id="SSF49313">
    <property type="entry name" value="Cadherin-like"/>
    <property type="match status" value="2"/>
</dbReference>
<sequence>DVNDVAPQFAVPLYTVYISERESVGYFVLQLSARDPDSGYGGQVVAVDKDYGANGSIAYSLTSIRPRADPPLLAIDTKTGQLTLLRLIPPDWTGRQMDAVVLAMDGGGLSASATITVHLISQDGPRFSASHYTASVSESAPIGEAVTTVEASSPNLAISLIYRVISIRMLNSSVDADVPIWVSVEVADSPFMLEFNTGILRLVSSLDYEITTGYLLLLEVLDTSSALSARVYLSVNVTVRTFSF</sequence>
<dbReference type="Proteomes" id="UP000822476">
    <property type="component" value="Unassembled WGS sequence"/>
</dbReference>
<gene>
    <name evidence="5" type="ORF">EG68_11800</name>
</gene>
<protein>
    <recommendedName>
        <fullName evidence="4">Cadherin domain-containing protein</fullName>
    </recommendedName>
</protein>
<reference evidence="5" key="1">
    <citation type="submission" date="2019-07" db="EMBL/GenBank/DDBJ databases">
        <title>Annotation for the trematode Paragonimus miyazaki's.</title>
        <authorList>
            <person name="Choi Y.-J."/>
        </authorList>
    </citation>
    <scope>NUCLEOTIDE SEQUENCE</scope>
    <source>
        <strain evidence="5">Japan</strain>
    </source>
</reference>
<dbReference type="GO" id="GO:0007156">
    <property type="term" value="P:homophilic cell adhesion via plasma membrane adhesion molecules"/>
    <property type="evidence" value="ECO:0007669"/>
    <property type="project" value="InterPro"/>
</dbReference>
<dbReference type="PANTHER" id="PTHR24026:SF49">
    <property type="entry name" value="PROTOCADHERIN FAT 3"/>
    <property type="match status" value="1"/>
</dbReference>
<accession>A0A8S9YPQ9</accession>
<name>A0A8S9YPQ9_9TREM</name>
<dbReference type="GO" id="GO:0016020">
    <property type="term" value="C:membrane"/>
    <property type="evidence" value="ECO:0007669"/>
    <property type="project" value="InterPro"/>
</dbReference>
<organism evidence="5 6">
    <name type="scientific">Paragonimus skrjabini miyazakii</name>
    <dbReference type="NCBI Taxonomy" id="59628"/>
    <lineage>
        <taxon>Eukaryota</taxon>
        <taxon>Metazoa</taxon>
        <taxon>Spiralia</taxon>
        <taxon>Lophotrochozoa</taxon>
        <taxon>Platyhelminthes</taxon>
        <taxon>Trematoda</taxon>
        <taxon>Digenea</taxon>
        <taxon>Plagiorchiida</taxon>
        <taxon>Troglotremata</taxon>
        <taxon>Troglotrematidae</taxon>
        <taxon>Paragonimus</taxon>
    </lineage>
</organism>
<feature type="non-terminal residue" evidence="5">
    <location>
        <position position="1"/>
    </location>
</feature>